<organism evidence="8 9">
    <name type="scientific">Arachidicoccus soli</name>
    <dbReference type="NCBI Taxonomy" id="2341117"/>
    <lineage>
        <taxon>Bacteria</taxon>
        <taxon>Pseudomonadati</taxon>
        <taxon>Bacteroidota</taxon>
        <taxon>Chitinophagia</taxon>
        <taxon>Chitinophagales</taxon>
        <taxon>Chitinophagaceae</taxon>
        <taxon>Arachidicoccus</taxon>
    </lineage>
</organism>
<dbReference type="Pfam" id="PF02534">
    <property type="entry name" value="T4SS-DNA_transf"/>
    <property type="match status" value="1"/>
</dbReference>
<gene>
    <name evidence="8" type="ORF">D6B99_16245</name>
</gene>
<dbReference type="Gene3D" id="3.40.50.300">
    <property type="entry name" value="P-loop containing nucleotide triphosphate hydrolases"/>
    <property type="match status" value="1"/>
</dbReference>
<sequence>MEQRPHLHKIYGMLEMFIYLYVLLDVYINTLSLNYNANRYAAMINSKLWKIEILTNPYHSHWVLFLFIVIMALCANAKKKLAFNFYKQFLIPFIIGIILFGASIFFLKNTGGNTQILSYGICYLLGAVILNVSIANLTKRLKTKLKKDIWNEEEESFEQNREYIDDPELLNLPMQFYYRKKINEGWMNINPFRGIMVIGVPGSGKSESVIIPSIKQFLAKGYSMLVYDFKYPTLASITYYNYLKNKQNNGALKGHAFHCINLGEIEYSRRVNPLLPRYISTLAKAGETADAIVSALKKGDKGSGGGSDQFFTQSAINFLSASIYFLAHKDGGKYSSLPHLLAFLALPYETIFNHLFSMIEVRSLLSSFVSSYKNKALEQLEGQVGTLRINISRLATPETFWVFSGNDLDLKISNPKSILVLANSIDEQNINSAFYAAILNRTISEINSRGNNPCALIIDEVPTLYLHKIENLIATARSNKVAVILGLQELPQFIQQYGEKTAETIYSLMGSVIAGAVRSKGTLQWLETLFGRIKQSSTGINIDRARTSINLNERMDTVIPPSKIANQNAGEVVAIVSRGNENNDLSSYQTNTFKCKIKIDLGSLIDEKKYYRQLPKYYDFGSPEQKRKFLLTYQQKIYDEIENMK</sequence>
<dbReference type="GO" id="GO:0005886">
    <property type="term" value="C:plasma membrane"/>
    <property type="evidence" value="ECO:0007669"/>
    <property type="project" value="UniProtKB-SubCell"/>
</dbReference>
<evidence type="ECO:0000256" key="4">
    <source>
        <dbReference type="ARBA" id="ARBA00022692"/>
    </source>
</evidence>
<proteinExistence type="inferred from homology"/>
<dbReference type="OrthoDB" id="102453at2"/>
<keyword evidence="9" id="KW-1185">Reference proteome</keyword>
<keyword evidence="6 7" id="KW-0472">Membrane</keyword>
<dbReference type="EMBL" id="CP032489">
    <property type="protein sequence ID" value="AYD49028.1"/>
    <property type="molecule type" value="Genomic_DNA"/>
</dbReference>
<name>A0A386HSS0_9BACT</name>
<keyword evidence="5 7" id="KW-1133">Transmembrane helix</keyword>
<evidence type="ECO:0000313" key="9">
    <source>
        <dbReference type="Proteomes" id="UP000266118"/>
    </source>
</evidence>
<dbReference type="RefSeq" id="WP_119990341.1">
    <property type="nucleotide sequence ID" value="NZ_CP032489.1"/>
</dbReference>
<dbReference type="PANTHER" id="PTHR37937">
    <property type="entry name" value="CONJUGATIVE TRANSFER: DNA TRANSPORT"/>
    <property type="match status" value="1"/>
</dbReference>
<evidence type="ECO:0000256" key="3">
    <source>
        <dbReference type="ARBA" id="ARBA00022475"/>
    </source>
</evidence>
<dbReference type="SUPFAM" id="SSF52540">
    <property type="entry name" value="P-loop containing nucleoside triphosphate hydrolases"/>
    <property type="match status" value="1"/>
</dbReference>
<evidence type="ECO:0000256" key="5">
    <source>
        <dbReference type="ARBA" id="ARBA00022989"/>
    </source>
</evidence>
<feature type="transmembrane region" description="Helical" evidence="7">
    <location>
        <begin position="12"/>
        <end position="30"/>
    </location>
</feature>
<dbReference type="InterPro" id="IPR027417">
    <property type="entry name" value="P-loop_NTPase"/>
</dbReference>
<evidence type="ECO:0000256" key="1">
    <source>
        <dbReference type="ARBA" id="ARBA00004651"/>
    </source>
</evidence>
<evidence type="ECO:0000313" key="8">
    <source>
        <dbReference type="EMBL" id="AYD49028.1"/>
    </source>
</evidence>
<dbReference type="PANTHER" id="PTHR37937:SF1">
    <property type="entry name" value="CONJUGATIVE TRANSFER: DNA TRANSPORT"/>
    <property type="match status" value="1"/>
</dbReference>
<dbReference type="CDD" id="cd01127">
    <property type="entry name" value="TrwB_TraG_TraD_VirD4"/>
    <property type="match status" value="2"/>
</dbReference>
<keyword evidence="4 7" id="KW-0812">Transmembrane</keyword>
<keyword evidence="3" id="KW-1003">Cell membrane</keyword>
<dbReference type="InterPro" id="IPR003688">
    <property type="entry name" value="TraG/VirD4"/>
</dbReference>
<reference evidence="8 9" key="1">
    <citation type="submission" date="2018-09" db="EMBL/GenBank/DDBJ databases">
        <title>Arachidicoccus sp. nov., a bacterium isolated from soil.</title>
        <authorList>
            <person name="Weon H.-Y."/>
            <person name="Kwon S.-W."/>
            <person name="Lee S.A."/>
        </authorList>
    </citation>
    <scope>NUCLEOTIDE SEQUENCE [LARGE SCALE GENOMIC DNA]</scope>
    <source>
        <strain evidence="8 9">KIS59-12</strain>
    </source>
</reference>
<feature type="transmembrane region" description="Helical" evidence="7">
    <location>
        <begin position="58"/>
        <end position="77"/>
    </location>
</feature>
<evidence type="ECO:0000256" key="6">
    <source>
        <dbReference type="ARBA" id="ARBA00023136"/>
    </source>
</evidence>
<feature type="transmembrane region" description="Helical" evidence="7">
    <location>
        <begin position="116"/>
        <end position="137"/>
    </location>
</feature>
<dbReference type="AlphaFoldDB" id="A0A386HSS0"/>
<dbReference type="InterPro" id="IPR051539">
    <property type="entry name" value="T4SS-coupling_protein"/>
</dbReference>
<evidence type="ECO:0000256" key="7">
    <source>
        <dbReference type="SAM" id="Phobius"/>
    </source>
</evidence>
<dbReference type="Proteomes" id="UP000266118">
    <property type="component" value="Chromosome"/>
</dbReference>
<evidence type="ECO:0000256" key="2">
    <source>
        <dbReference type="ARBA" id="ARBA00008806"/>
    </source>
</evidence>
<comment type="similarity">
    <text evidence="2">Belongs to the VirD4/TraG family.</text>
</comment>
<feature type="transmembrane region" description="Helical" evidence="7">
    <location>
        <begin position="89"/>
        <end position="110"/>
    </location>
</feature>
<protein>
    <submittedName>
        <fullName evidence="8">Type IV secretory system conjugative DNA transfer family protein</fullName>
    </submittedName>
</protein>
<comment type="subcellular location">
    <subcellularLocation>
        <location evidence="1">Cell membrane</location>
        <topology evidence="1">Multi-pass membrane protein</topology>
    </subcellularLocation>
</comment>
<accession>A0A386HSS0</accession>
<dbReference type="KEGG" id="ark:D6B99_16245"/>